<dbReference type="RefSeq" id="WP_200310204.1">
    <property type="nucleotide sequence ID" value="NZ_JAENIM010000016.1"/>
</dbReference>
<evidence type="ECO:0000313" key="3">
    <source>
        <dbReference type="Proteomes" id="UP000624703"/>
    </source>
</evidence>
<dbReference type="AlphaFoldDB" id="A0A8J7SJH5"/>
<evidence type="ECO:0000313" key="2">
    <source>
        <dbReference type="EMBL" id="MBK1790165.1"/>
    </source>
</evidence>
<organism evidence="2 3">
    <name type="scientific">Persicirhabdus sediminis</name>
    <dbReference type="NCBI Taxonomy" id="454144"/>
    <lineage>
        <taxon>Bacteria</taxon>
        <taxon>Pseudomonadati</taxon>
        <taxon>Verrucomicrobiota</taxon>
        <taxon>Verrucomicrobiia</taxon>
        <taxon>Verrucomicrobiales</taxon>
        <taxon>Verrucomicrobiaceae</taxon>
        <taxon>Persicirhabdus</taxon>
    </lineage>
</organism>
<name>A0A8J7SJH5_9BACT</name>
<keyword evidence="3" id="KW-1185">Reference proteome</keyword>
<reference evidence="2" key="1">
    <citation type="submission" date="2021-01" db="EMBL/GenBank/DDBJ databases">
        <title>Modified the classification status of verrucomicrobia.</title>
        <authorList>
            <person name="Feng X."/>
        </authorList>
    </citation>
    <scope>NUCLEOTIDE SEQUENCE</scope>
    <source>
        <strain evidence="2">_KCTC 22039</strain>
    </source>
</reference>
<evidence type="ECO:0000256" key="1">
    <source>
        <dbReference type="SAM" id="MobiDB-lite"/>
    </source>
</evidence>
<comment type="caution">
    <text evidence="2">The sequence shown here is derived from an EMBL/GenBank/DDBJ whole genome shotgun (WGS) entry which is preliminary data.</text>
</comment>
<dbReference type="EMBL" id="JAENIM010000016">
    <property type="protein sequence ID" value="MBK1790165.1"/>
    <property type="molecule type" value="Genomic_DNA"/>
</dbReference>
<gene>
    <name evidence="2" type="ORF">JIN82_03235</name>
</gene>
<protein>
    <submittedName>
        <fullName evidence="2">Uncharacterized protein</fullName>
    </submittedName>
</protein>
<proteinExistence type="predicted"/>
<accession>A0A8J7SJH5</accession>
<sequence>MKTRLNQGATPQITFTSDFHELVQGDLVYGPCKLRYDPLRLLTSDHRGTQHKINAHLVFHPSGQEWHGEMTLPAEAPLGQLVDASAHKGVMLETTFSIPEGCEEIEAWFSCEHPDGDTHWDSNLDKNFRLRFGLHDLTIEKAIVVSTKKSPCDWLDIAVDTSSAVDTLSIRWHSPSHPAEPRHQTALSQTTQTKDKKSWSLPDKQIVIPKGATLAFDLIYTVDGNKFTDDNQGRWYIAD</sequence>
<dbReference type="Proteomes" id="UP000624703">
    <property type="component" value="Unassembled WGS sequence"/>
</dbReference>
<feature type="region of interest" description="Disordered" evidence="1">
    <location>
        <begin position="175"/>
        <end position="198"/>
    </location>
</feature>